<protein>
    <recommendedName>
        <fullName evidence="4">O-antigen ligase-like membrane protein</fullName>
    </recommendedName>
</protein>
<feature type="transmembrane region" description="Helical" evidence="1">
    <location>
        <begin position="412"/>
        <end position="430"/>
    </location>
</feature>
<sequence>MTAHVLQESRLLKDTRVGEVILVLAFVYSLQFSFFPINTARLAILYIAITSILLVRNKVIFFYHEPTFRAIIPFFLCLTYAGLGVVLTGAENIAVFSNYALMLFQIGLGAYLIALFFFPPDFTLDRLLFIFLIIFTIQGILVFLNFAVPPYREFMFKILPISGNIQEDMAVSFFRVRGLMQSTGAGQSAFFSFGFFIAAYFLASLKLSKKDRTVILLSLPWILVGILFTGRTGFVMVPYAVVFYYTLLLAAGTFTTKKLLPLLWVPLIAVAIYFMLKGLYLIFTGGGIILPGGGEVLALWEKWAFGQFIDFFEGSESNIHTLEVLEKHLFIPDKDSVLLFGDPRTWGMIPSDIGYVRMLFAFGVVGLVLNYLGFICMYVQMALLSVRRNQKLFFIFYLIWMFIIEYKEPFLLMYLFTGSAMLMLFVSMRSRNQYDQLYNR</sequence>
<evidence type="ECO:0000313" key="3">
    <source>
        <dbReference type="Proteomes" id="UP000295807"/>
    </source>
</evidence>
<reference evidence="2 3" key="1">
    <citation type="submission" date="2019-03" db="EMBL/GenBank/DDBJ databases">
        <title>Genomic Encyclopedia of Type Strains, Phase IV (KMG-IV): sequencing the most valuable type-strain genomes for metagenomic binning, comparative biology and taxonomic classification.</title>
        <authorList>
            <person name="Goeker M."/>
        </authorList>
    </citation>
    <scope>NUCLEOTIDE SEQUENCE [LARGE SCALE GENOMIC DNA]</scope>
    <source>
        <strain evidence="2 3">DSM 21100</strain>
    </source>
</reference>
<feature type="transmembrane region" description="Helical" evidence="1">
    <location>
        <begin position="236"/>
        <end position="255"/>
    </location>
</feature>
<feature type="transmembrane region" description="Helical" evidence="1">
    <location>
        <begin position="43"/>
        <end position="63"/>
    </location>
</feature>
<proteinExistence type="predicted"/>
<comment type="caution">
    <text evidence="2">The sequence shown here is derived from an EMBL/GenBank/DDBJ whole genome shotgun (WGS) entry which is preliminary data.</text>
</comment>
<feature type="transmembrane region" description="Helical" evidence="1">
    <location>
        <begin position="127"/>
        <end position="148"/>
    </location>
</feature>
<evidence type="ECO:0008006" key="4">
    <source>
        <dbReference type="Google" id="ProtNLM"/>
    </source>
</evidence>
<evidence type="ECO:0000256" key="1">
    <source>
        <dbReference type="SAM" id="Phobius"/>
    </source>
</evidence>
<dbReference type="RefSeq" id="WP_147698267.1">
    <property type="nucleotide sequence ID" value="NZ_CP042432.1"/>
</dbReference>
<feature type="transmembrane region" description="Helical" evidence="1">
    <location>
        <begin position="391"/>
        <end position="406"/>
    </location>
</feature>
<feature type="transmembrane region" description="Helical" evidence="1">
    <location>
        <begin position="184"/>
        <end position="202"/>
    </location>
</feature>
<accession>A0A4R3KLB6</accession>
<feature type="transmembrane region" description="Helical" evidence="1">
    <location>
        <begin position="214"/>
        <end position="230"/>
    </location>
</feature>
<keyword evidence="1" id="KW-1133">Transmembrane helix</keyword>
<keyword evidence="3" id="KW-1185">Reference proteome</keyword>
<keyword evidence="1" id="KW-0472">Membrane</keyword>
<organism evidence="2 3">
    <name type="scientific">Anseongella ginsenosidimutans</name>
    <dbReference type="NCBI Taxonomy" id="496056"/>
    <lineage>
        <taxon>Bacteria</taxon>
        <taxon>Pseudomonadati</taxon>
        <taxon>Bacteroidota</taxon>
        <taxon>Sphingobacteriia</taxon>
        <taxon>Sphingobacteriales</taxon>
        <taxon>Sphingobacteriaceae</taxon>
        <taxon>Anseongella</taxon>
    </lineage>
</organism>
<name>A0A4R3KLB6_9SPHI</name>
<dbReference type="EMBL" id="SMAD01000017">
    <property type="protein sequence ID" value="TCS84856.1"/>
    <property type="molecule type" value="Genomic_DNA"/>
</dbReference>
<keyword evidence="1" id="KW-0812">Transmembrane</keyword>
<feature type="transmembrane region" description="Helical" evidence="1">
    <location>
        <begin position="20"/>
        <end position="37"/>
    </location>
</feature>
<gene>
    <name evidence="2" type="ORF">EDD80_11734</name>
</gene>
<feature type="transmembrane region" description="Helical" evidence="1">
    <location>
        <begin position="262"/>
        <end position="283"/>
    </location>
</feature>
<dbReference type="Proteomes" id="UP000295807">
    <property type="component" value="Unassembled WGS sequence"/>
</dbReference>
<feature type="transmembrane region" description="Helical" evidence="1">
    <location>
        <begin position="358"/>
        <end position="379"/>
    </location>
</feature>
<dbReference type="AlphaFoldDB" id="A0A4R3KLB6"/>
<evidence type="ECO:0000313" key="2">
    <source>
        <dbReference type="EMBL" id="TCS84856.1"/>
    </source>
</evidence>
<feature type="transmembrane region" description="Helical" evidence="1">
    <location>
        <begin position="96"/>
        <end position="118"/>
    </location>
</feature>
<feature type="transmembrane region" description="Helical" evidence="1">
    <location>
        <begin position="70"/>
        <end position="90"/>
    </location>
</feature>